<dbReference type="Gene3D" id="3.40.50.300">
    <property type="entry name" value="P-loop containing nucleotide triphosphate hydrolases"/>
    <property type="match status" value="1"/>
</dbReference>
<dbReference type="InterPro" id="IPR050221">
    <property type="entry name" value="26S_Proteasome_ATPase"/>
</dbReference>
<dbReference type="Proteomes" id="UP000188243">
    <property type="component" value="Chromosome"/>
</dbReference>
<protein>
    <submittedName>
        <fullName evidence="5">AAA family ATPase</fullName>
    </submittedName>
</protein>
<dbReference type="PANTHER" id="PTHR23073">
    <property type="entry name" value="26S PROTEASOME REGULATORY SUBUNIT"/>
    <property type="match status" value="1"/>
</dbReference>
<proteinExistence type="inferred from homology"/>
<evidence type="ECO:0000256" key="1">
    <source>
        <dbReference type="ARBA" id="ARBA00006914"/>
    </source>
</evidence>
<dbReference type="AlphaFoldDB" id="A0A1Q2H0A1"/>
<dbReference type="GO" id="GO:0016887">
    <property type="term" value="F:ATP hydrolysis activity"/>
    <property type="evidence" value="ECO:0007669"/>
    <property type="project" value="InterPro"/>
</dbReference>
<dbReference type="KEGG" id="paln:B0W48_13820"/>
<name>A0A1Q2H0A1_9GAMM</name>
<accession>A0A1Q2H0A1</accession>
<comment type="similarity">
    <text evidence="1">Belongs to the AAA ATPase family.</text>
</comment>
<keyword evidence="3" id="KW-0067">ATP-binding</keyword>
<dbReference type="InterPro" id="IPR003593">
    <property type="entry name" value="AAA+_ATPase"/>
</dbReference>
<reference evidence="5 6" key="1">
    <citation type="submission" date="2017-02" db="EMBL/GenBank/DDBJ databases">
        <title>Complete genome sequence of the cold-active Pseudoalteromonas aliena strain EH1 isolated from Arctic seawater.</title>
        <authorList>
            <person name="Kim E."/>
            <person name="Heo E."/>
            <person name="Kim H."/>
            <person name="Kim D."/>
        </authorList>
    </citation>
    <scope>NUCLEOTIDE SEQUENCE [LARGE SCALE GENOMIC DNA]</scope>
    <source>
        <strain evidence="5 6">EH1</strain>
    </source>
</reference>
<feature type="domain" description="AAA+ ATPase" evidence="4">
    <location>
        <begin position="247"/>
        <end position="379"/>
    </location>
</feature>
<dbReference type="InterPro" id="IPR027417">
    <property type="entry name" value="P-loop_NTPase"/>
</dbReference>
<keyword evidence="2" id="KW-0547">Nucleotide-binding</keyword>
<evidence type="ECO:0000259" key="4">
    <source>
        <dbReference type="SMART" id="SM00382"/>
    </source>
</evidence>
<dbReference type="RefSeq" id="WP_077537469.1">
    <property type="nucleotide sequence ID" value="NZ_CP019628.1"/>
</dbReference>
<evidence type="ECO:0000313" key="5">
    <source>
        <dbReference type="EMBL" id="AQQ00792.1"/>
    </source>
</evidence>
<gene>
    <name evidence="5" type="ORF">B0W48_13820</name>
</gene>
<dbReference type="Pfam" id="PF00004">
    <property type="entry name" value="AAA"/>
    <property type="match status" value="1"/>
</dbReference>
<evidence type="ECO:0000256" key="3">
    <source>
        <dbReference type="ARBA" id="ARBA00022840"/>
    </source>
</evidence>
<sequence>MWQHNTAKSGNKECKLSHNANDLSHECEWLKELIHLRITHYFEQNKQNVQINITEPPHFTEPHSQYSHFIYSNELTTLERLLIILALIPVIKPHMFDVLLSINEHTNRIFTEFGMVDHGGCMYASGATAAFILGGDNVASQCQVLKALLTHPVLKQLLANPSEQHSPSMLNAPLALTSEYVQTFTTATPYRPELNHTFAASLITSNMKWQDLTLPSTVQSQLDEITQWVKHGTTLKNEWKIGKQLRPGYRALFYGPPGTGKTLTASVLGQAVNMDVYKIDLSMVTSKYIGETQKNLELIFSMAEHRNWILFFDEADALFGKRQESNSANDQFANQNVAYLLQRIERFNGVIILASNFKDNIDNAFFRRFESVVHFPPPKPAQRLTMWQSGFCAKTQLSPEINLQHLADQYPLSGAEIVNVIRCVSLKLLAENRVEVLPKDIQYALSRTQAHQTQARW</sequence>
<dbReference type="CDD" id="cd19481">
    <property type="entry name" value="RecA-like_protease"/>
    <property type="match status" value="1"/>
</dbReference>
<dbReference type="InterPro" id="IPR003959">
    <property type="entry name" value="ATPase_AAA_core"/>
</dbReference>
<evidence type="ECO:0000256" key="2">
    <source>
        <dbReference type="ARBA" id="ARBA00022741"/>
    </source>
</evidence>
<dbReference type="GO" id="GO:0005524">
    <property type="term" value="F:ATP binding"/>
    <property type="evidence" value="ECO:0007669"/>
    <property type="project" value="UniProtKB-KW"/>
</dbReference>
<organism evidence="5 6">
    <name type="scientific">Pseudoalteromonas aliena</name>
    <dbReference type="NCBI Taxonomy" id="247523"/>
    <lineage>
        <taxon>Bacteria</taxon>
        <taxon>Pseudomonadati</taxon>
        <taxon>Pseudomonadota</taxon>
        <taxon>Gammaproteobacteria</taxon>
        <taxon>Alteromonadales</taxon>
        <taxon>Pseudoalteromonadaceae</taxon>
        <taxon>Pseudoalteromonas</taxon>
    </lineage>
</organism>
<dbReference type="STRING" id="247523.B0W48_13820"/>
<evidence type="ECO:0000313" key="6">
    <source>
        <dbReference type="Proteomes" id="UP000188243"/>
    </source>
</evidence>
<dbReference type="EMBL" id="CP019628">
    <property type="protein sequence ID" value="AQQ00792.1"/>
    <property type="molecule type" value="Genomic_DNA"/>
</dbReference>
<dbReference type="SUPFAM" id="SSF52540">
    <property type="entry name" value="P-loop containing nucleoside triphosphate hydrolases"/>
    <property type="match status" value="1"/>
</dbReference>
<dbReference type="SMART" id="SM00382">
    <property type="entry name" value="AAA"/>
    <property type="match status" value="1"/>
</dbReference>